<evidence type="ECO:0000313" key="1">
    <source>
        <dbReference type="EMBL" id="KAH0853593.1"/>
    </source>
</evidence>
<keyword evidence="2" id="KW-1185">Reference proteome</keyword>
<comment type="caution">
    <text evidence="1">The sequence shown here is derived from an EMBL/GenBank/DDBJ whole genome shotgun (WGS) entry which is preliminary data.</text>
</comment>
<name>A0ABQ7XCN0_BRANA</name>
<gene>
    <name evidence="1" type="ORF">HID58_093058</name>
</gene>
<proteinExistence type="predicted"/>
<dbReference type="Proteomes" id="UP000824890">
    <property type="component" value="Unassembled WGS sequence"/>
</dbReference>
<evidence type="ECO:0000313" key="2">
    <source>
        <dbReference type="Proteomes" id="UP000824890"/>
    </source>
</evidence>
<sequence>MEDDDGLFFIDRLKIGNDGLFFVFSSSSLGRLMEGRVCRLMEDQSHASRKEKLRFNNHKKNQVFFNKGRYLKETGHNMEHEWKRMILNWRLYRARLNSLYNFVPCLRDKVTTDGVFVQAEALN</sequence>
<organism evidence="1 2">
    <name type="scientific">Brassica napus</name>
    <name type="common">Rape</name>
    <dbReference type="NCBI Taxonomy" id="3708"/>
    <lineage>
        <taxon>Eukaryota</taxon>
        <taxon>Viridiplantae</taxon>
        <taxon>Streptophyta</taxon>
        <taxon>Embryophyta</taxon>
        <taxon>Tracheophyta</taxon>
        <taxon>Spermatophyta</taxon>
        <taxon>Magnoliopsida</taxon>
        <taxon>eudicotyledons</taxon>
        <taxon>Gunneridae</taxon>
        <taxon>Pentapetalae</taxon>
        <taxon>rosids</taxon>
        <taxon>malvids</taxon>
        <taxon>Brassicales</taxon>
        <taxon>Brassicaceae</taxon>
        <taxon>Brassiceae</taxon>
        <taxon>Brassica</taxon>
    </lineage>
</organism>
<accession>A0ABQ7XCN0</accession>
<protein>
    <submittedName>
        <fullName evidence="1">Uncharacterized protein</fullName>
    </submittedName>
</protein>
<dbReference type="EMBL" id="JAGKQM010000740">
    <property type="protein sequence ID" value="KAH0853593.1"/>
    <property type="molecule type" value="Genomic_DNA"/>
</dbReference>
<reference evidence="1 2" key="1">
    <citation type="submission" date="2021-05" db="EMBL/GenBank/DDBJ databases">
        <title>Genome Assembly of Synthetic Allotetraploid Brassica napus Reveals Homoeologous Exchanges between Subgenomes.</title>
        <authorList>
            <person name="Davis J.T."/>
        </authorList>
    </citation>
    <scope>NUCLEOTIDE SEQUENCE [LARGE SCALE GENOMIC DNA]</scope>
    <source>
        <strain evidence="2">cv. Da-Ae</strain>
        <tissue evidence="1">Seedling</tissue>
    </source>
</reference>